<evidence type="ECO:0000313" key="2">
    <source>
        <dbReference type="Proteomes" id="UP001195483"/>
    </source>
</evidence>
<dbReference type="Proteomes" id="UP001195483">
    <property type="component" value="Unassembled WGS sequence"/>
</dbReference>
<dbReference type="EMBL" id="JAEAOA010002232">
    <property type="protein sequence ID" value="KAK3607839.1"/>
    <property type="molecule type" value="Genomic_DNA"/>
</dbReference>
<dbReference type="AlphaFoldDB" id="A0AAE0TCI1"/>
<sequence>MSASRPGSSTRVIVRTISAVPRGHPPISQDSFSSIEWSPTRASQDSFSSFEGSPIGAIVRTLSGVLRGHPPFP</sequence>
<proteinExistence type="predicted"/>
<reference evidence="1" key="3">
    <citation type="submission" date="2023-05" db="EMBL/GenBank/DDBJ databases">
        <authorList>
            <person name="Smith C.H."/>
        </authorList>
    </citation>
    <scope>NUCLEOTIDE SEQUENCE</scope>
    <source>
        <strain evidence="1">CHS0354</strain>
        <tissue evidence="1">Mantle</tissue>
    </source>
</reference>
<evidence type="ECO:0000313" key="1">
    <source>
        <dbReference type="EMBL" id="KAK3607839.1"/>
    </source>
</evidence>
<accession>A0AAE0TCI1</accession>
<reference evidence="1" key="1">
    <citation type="journal article" date="2021" name="Genome Biol. Evol.">
        <title>A High-Quality Reference Genome for a Parasitic Bivalve with Doubly Uniparental Inheritance (Bivalvia: Unionida).</title>
        <authorList>
            <person name="Smith C.H."/>
        </authorList>
    </citation>
    <scope>NUCLEOTIDE SEQUENCE</scope>
    <source>
        <strain evidence="1">CHS0354</strain>
    </source>
</reference>
<organism evidence="1 2">
    <name type="scientific">Potamilus streckersoni</name>
    <dbReference type="NCBI Taxonomy" id="2493646"/>
    <lineage>
        <taxon>Eukaryota</taxon>
        <taxon>Metazoa</taxon>
        <taxon>Spiralia</taxon>
        <taxon>Lophotrochozoa</taxon>
        <taxon>Mollusca</taxon>
        <taxon>Bivalvia</taxon>
        <taxon>Autobranchia</taxon>
        <taxon>Heteroconchia</taxon>
        <taxon>Palaeoheterodonta</taxon>
        <taxon>Unionida</taxon>
        <taxon>Unionoidea</taxon>
        <taxon>Unionidae</taxon>
        <taxon>Ambleminae</taxon>
        <taxon>Lampsilini</taxon>
        <taxon>Potamilus</taxon>
    </lineage>
</organism>
<keyword evidence="2" id="KW-1185">Reference proteome</keyword>
<protein>
    <submittedName>
        <fullName evidence="1">Uncharacterized protein</fullName>
    </submittedName>
</protein>
<gene>
    <name evidence="1" type="ORF">CHS0354_038261</name>
</gene>
<name>A0AAE0TCI1_9BIVA</name>
<comment type="caution">
    <text evidence="1">The sequence shown here is derived from an EMBL/GenBank/DDBJ whole genome shotgun (WGS) entry which is preliminary data.</text>
</comment>
<reference evidence="1" key="2">
    <citation type="journal article" date="2021" name="Genome Biol. Evol.">
        <title>Developing a high-quality reference genome for a parasitic bivalve with doubly uniparental inheritance (Bivalvia: Unionida).</title>
        <authorList>
            <person name="Smith C.H."/>
        </authorList>
    </citation>
    <scope>NUCLEOTIDE SEQUENCE</scope>
    <source>
        <strain evidence="1">CHS0354</strain>
        <tissue evidence="1">Mantle</tissue>
    </source>
</reference>